<evidence type="ECO:0000256" key="4">
    <source>
        <dbReference type="ARBA" id="ARBA00022989"/>
    </source>
</evidence>
<organism evidence="8 9">
    <name type="scientific">Bowdeniella nasicola</name>
    <dbReference type="NCBI Taxonomy" id="208480"/>
    <lineage>
        <taxon>Bacteria</taxon>
        <taxon>Bacillati</taxon>
        <taxon>Actinomycetota</taxon>
        <taxon>Actinomycetes</taxon>
        <taxon>Actinomycetales</taxon>
        <taxon>Actinomycetaceae</taxon>
        <taxon>Bowdeniella</taxon>
    </lineage>
</organism>
<evidence type="ECO:0000256" key="5">
    <source>
        <dbReference type="ARBA" id="ARBA00023136"/>
    </source>
</evidence>
<feature type="transmembrane region" description="Helical" evidence="6">
    <location>
        <begin position="46"/>
        <end position="69"/>
    </location>
</feature>
<dbReference type="InterPro" id="IPR035906">
    <property type="entry name" value="MetI-like_sf"/>
</dbReference>
<comment type="similarity">
    <text evidence="6">Belongs to the binding-protein-dependent transport system permease family.</text>
</comment>
<dbReference type="InterPro" id="IPR000515">
    <property type="entry name" value="MetI-like"/>
</dbReference>
<evidence type="ECO:0000313" key="9">
    <source>
        <dbReference type="Proteomes" id="UP000185628"/>
    </source>
</evidence>
<feature type="transmembrane region" description="Helical" evidence="6">
    <location>
        <begin position="136"/>
        <end position="158"/>
    </location>
</feature>
<dbReference type="Proteomes" id="UP000185628">
    <property type="component" value="Unassembled WGS sequence"/>
</dbReference>
<protein>
    <submittedName>
        <fullName evidence="8">ABC transporter permease</fullName>
    </submittedName>
</protein>
<dbReference type="GO" id="GO:0005886">
    <property type="term" value="C:plasma membrane"/>
    <property type="evidence" value="ECO:0007669"/>
    <property type="project" value="UniProtKB-SubCell"/>
</dbReference>
<keyword evidence="4 6" id="KW-1133">Transmembrane helix</keyword>
<evidence type="ECO:0000256" key="3">
    <source>
        <dbReference type="ARBA" id="ARBA00022692"/>
    </source>
</evidence>
<proteinExistence type="inferred from homology"/>
<dbReference type="Pfam" id="PF00528">
    <property type="entry name" value="BPD_transp_1"/>
    <property type="match status" value="1"/>
</dbReference>
<feature type="transmembrane region" description="Helical" evidence="6">
    <location>
        <begin position="81"/>
        <end position="100"/>
    </location>
</feature>
<dbReference type="OrthoDB" id="3233284at2"/>
<dbReference type="PANTHER" id="PTHR30177">
    <property type="entry name" value="GLYCINE BETAINE/L-PROLINE TRANSPORT SYSTEM PERMEASE PROTEIN PROW"/>
    <property type="match status" value="1"/>
</dbReference>
<feature type="domain" description="ABC transmembrane type-1" evidence="7">
    <location>
        <begin position="15"/>
        <end position="197"/>
    </location>
</feature>
<gene>
    <name evidence="8" type="ORF">BSZ39_11580</name>
</gene>
<keyword evidence="3 6" id="KW-0812">Transmembrane</keyword>
<comment type="subcellular location">
    <subcellularLocation>
        <location evidence="6">Cell membrane</location>
        <topology evidence="6">Multi-pass membrane protein</topology>
    </subcellularLocation>
    <subcellularLocation>
        <location evidence="1">Membrane</location>
        <topology evidence="1">Multi-pass membrane protein</topology>
    </subcellularLocation>
</comment>
<comment type="caution">
    <text evidence="8">The sequence shown here is derived from an EMBL/GenBank/DDBJ whole genome shotgun (WGS) entry which is preliminary data.</text>
</comment>
<feature type="transmembrane region" description="Helical" evidence="6">
    <location>
        <begin position="179"/>
        <end position="198"/>
    </location>
</feature>
<dbReference type="InterPro" id="IPR051204">
    <property type="entry name" value="ABC_transp_perm/SBD"/>
</dbReference>
<dbReference type="CDD" id="cd06261">
    <property type="entry name" value="TM_PBP2"/>
    <property type="match status" value="1"/>
</dbReference>
<dbReference type="SUPFAM" id="SSF161098">
    <property type="entry name" value="MetI-like"/>
    <property type="match status" value="1"/>
</dbReference>
<dbReference type="AlphaFoldDB" id="A0A1Q5PZZ8"/>
<dbReference type="PANTHER" id="PTHR30177:SF4">
    <property type="entry name" value="OSMOPROTECTANT IMPORT PERMEASE PROTEIN OSMW"/>
    <property type="match status" value="1"/>
</dbReference>
<reference evidence="9" key="1">
    <citation type="submission" date="2016-12" db="EMBL/GenBank/DDBJ databases">
        <authorList>
            <person name="Meng X."/>
        </authorList>
    </citation>
    <scope>NUCLEOTIDE SEQUENCE [LARGE SCALE GENOMIC DNA]</scope>
    <source>
        <strain evidence="9">DSM 19116</strain>
    </source>
</reference>
<keyword evidence="5 6" id="KW-0472">Membrane</keyword>
<name>A0A1Q5PZZ8_9ACTO</name>
<dbReference type="PROSITE" id="PS50928">
    <property type="entry name" value="ABC_TM1"/>
    <property type="match status" value="1"/>
</dbReference>
<evidence type="ECO:0000256" key="2">
    <source>
        <dbReference type="ARBA" id="ARBA00022448"/>
    </source>
</evidence>
<accession>A0A1Q5PZZ8</accession>
<dbReference type="STRING" id="208480.SAMN02910418_00330"/>
<evidence type="ECO:0000256" key="6">
    <source>
        <dbReference type="RuleBase" id="RU363032"/>
    </source>
</evidence>
<keyword evidence="2 6" id="KW-0813">Transport</keyword>
<dbReference type="GO" id="GO:0031460">
    <property type="term" value="P:glycine betaine transport"/>
    <property type="evidence" value="ECO:0007669"/>
    <property type="project" value="TreeGrafter"/>
</dbReference>
<dbReference type="EMBL" id="MQVR01000095">
    <property type="protein sequence ID" value="OKL53046.1"/>
    <property type="molecule type" value="Genomic_DNA"/>
</dbReference>
<evidence type="ECO:0000256" key="1">
    <source>
        <dbReference type="ARBA" id="ARBA00004141"/>
    </source>
</evidence>
<keyword evidence="9" id="KW-1185">Reference proteome</keyword>
<dbReference type="Gene3D" id="1.10.3720.10">
    <property type="entry name" value="MetI-like"/>
    <property type="match status" value="1"/>
</dbReference>
<dbReference type="RefSeq" id="WP_073717481.1">
    <property type="nucleotide sequence ID" value="NZ_MQVR01000095.1"/>
</dbReference>
<dbReference type="GO" id="GO:0055085">
    <property type="term" value="P:transmembrane transport"/>
    <property type="evidence" value="ECO:0007669"/>
    <property type="project" value="InterPro"/>
</dbReference>
<feature type="transmembrane region" description="Helical" evidence="6">
    <location>
        <begin position="20"/>
        <end position="40"/>
    </location>
</feature>
<evidence type="ECO:0000259" key="7">
    <source>
        <dbReference type="PROSITE" id="PS50928"/>
    </source>
</evidence>
<evidence type="ECO:0000313" key="8">
    <source>
        <dbReference type="EMBL" id="OKL53046.1"/>
    </source>
</evidence>
<sequence>MNWAIANAEYLGVLTWRHIYLSAIPILAGLALALPIGWLAHSVKPLRGFLLGAGSLLYTIPSLPLFVILPTILGQGYLSPINALVALTIYAFAIMVRSVTDALDAVPTDVRAAAEACGYSPLQRALQVTLPLAGPVILASLRVVAVSTVSLLSIAALIGISNLGSLFTDGFQRRFIEEILIGIVLIVIVAFVFDRLLVLAGRLLMPWTAKAEVRA</sequence>